<reference evidence="12 14" key="1">
    <citation type="submission" date="2016-10" db="EMBL/GenBank/DDBJ databases">
        <authorList>
            <person name="de Groot N.N."/>
        </authorList>
    </citation>
    <scope>NUCLEOTIDE SEQUENCE [LARGE SCALE GENOMIC DNA]</scope>
    <source>
        <strain evidence="12 14">CGMCC 1.10228</strain>
    </source>
</reference>
<keyword evidence="14" id="KW-1185">Reference proteome</keyword>
<dbReference type="InterPro" id="IPR033479">
    <property type="entry name" value="dCache_1"/>
</dbReference>
<evidence type="ECO:0000256" key="1">
    <source>
        <dbReference type="ARBA" id="ARBA00004651"/>
    </source>
</evidence>
<evidence type="ECO:0000313" key="13">
    <source>
        <dbReference type="EMBL" id="SDG87708.1"/>
    </source>
</evidence>
<dbReference type="CDD" id="cd11386">
    <property type="entry name" value="MCP_signal"/>
    <property type="match status" value="1"/>
</dbReference>
<keyword evidence="5 10" id="KW-1133">Transmembrane helix</keyword>
<comment type="similarity">
    <text evidence="8">Belongs to the methyl-accepting chemotaxis (MCP) protein family.</text>
</comment>
<evidence type="ECO:0000259" key="11">
    <source>
        <dbReference type="PROSITE" id="PS50111"/>
    </source>
</evidence>
<evidence type="ECO:0000256" key="9">
    <source>
        <dbReference type="PROSITE-ProRule" id="PRU00284"/>
    </source>
</evidence>
<gene>
    <name evidence="12" type="ORF">SAMN04488136_102224</name>
    <name evidence="13" type="ORF">SAMN04488136_10428</name>
</gene>
<dbReference type="SMART" id="SM00283">
    <property type="entry name" value="MA"/>
    <property type="match status" value="1"/>
</dbReference>
<dbReference type="PANTHER" id="PTHR32089:SF112">
    <property type="entry name" value="LYSOZYME-LIKE PROTEIN-RELATED"/>
    <property type="match status" value="1"/>
</dbReference>
<dbReference type="EMBL" id="FNDD01000002">
    <property type="protein sequence ID" value="SDG76430.1"/>
    <property type="molecule type" value="Genomic_DNA"/>
</dbReference>
<dbReference type="SUPFAM" id="SSF58104">
    <property type="entry name" value="Methyl-accepting chemotaxis protein (MCP) signaling domain"/>
    <property type="match status" value="1"/>
</dbReference>
<dbReference type="Gene3D" id="1.10.287.950">
    <property type="entry name" value="Methyl-accepting chemotaxis protein"/>
    <property type="match status" value="1"/>
</dbReference>
<dbReference type="STRING" id="861298.SAMN04488136_102224"/>
<organism evidence="12 14">
    <name type="scientific">Vibrio xiamenensis</name>
    <dbReference type="NCBI Taxonomy" id="861298"/>
    <lineage>
        <taxon>Bacteria</taxon>
        <taxon>Pseudomonadati</taxon>
        <taxon>Pseudomonadota</taxon>
        <taxon>Gammaproteobacteria</taxon>
        <taxon>Vibrionales</taxon>
        <taxon>Vibrionaceae</taxon>
        <taxon>Vibrio</taxon>
    </lineage>
</organism>
<comment type="subcellular location">
    <subcellularLocation>
        <location evidence="1">Cell membrane</location>
        <topology evidence="1">Multi-pass membrane protein</topology>
    </subcellularLocation>
</comment>
<evidence type="ECO:0000256" key="4">
    <source>
        <dbReference type="ARBA" id="ARBA00022692"/>
    </source>
</evidence>
<sequence length="626" mass="68032">MSAKNKILLSIGGLFMFVIALIIGVGYISFSDSSQQNYTDKLKTEAALIASGVEQKMLRNFDMLKMSADSIDINAAGELNEQQLVEKLKFMEGHYDMVASFFGTADGTTYRVDGEIQNFNAKAAGREWYTRIMDGEVDVITTPYKASSGKIIMSLVEPVKRNGRIVAIIGANIALDGITSYIKNLSEKQQIYVARKDGYILSAKDAESVGKNLFELRPTYASYRQQNGSGHTYEHNDQAFYVVSAISQELGWSVWSWESVQNITAPSRDNLQNSLILGIVALAIAGALSYYLVVSLMYRPIGGEPTEIEAIVRKVAAGDLSLAGSARGHETGVLAATLAMVDNLKDTMKQIQTSAERIDHSSVEMSETSSQVKISSESQMLQLEQAATAMNEMSASVDEVARNALKASDSAKGANGYSEQGMRMVSDMNQSIIELVGGIEAVVNVNLELEKATQSIGQILEVIDGISEQTNLLALNAAIEAARAGEHGRGFAVVADEVRSLANQTKESTTVIQDTINRLQHEASRSVELMRINMKDAQTTSEKSALANQALQEIQTSVALIQDMNTQIAAAVEEQSHVASEIGANVVEINDLAKSTFDVSESNHLRSQEMTQIAGTLNKSIEIFKW</sequence>
<evidence type="ECO:0000256" key="6">
    <source>
        <dbReference type="ARBA" id="ARBA00023136"/>
    </source>
</evidence>
<dbReference type="Proteomes" id="UP000198854">
    <property type="component" value="Unassembled WGS sequence"/>
</dbReference>
<evidence type="ECO:0000256" key="3">
    <source>
        <dbReference type="ARBA" id="ARBA00022500"/>
    </source>
</evidence>
<evidence type="ECO:0000256" key="7">
    <source>
        <dbReference type="ARBA" id="ARBA00023224"/>
    </source>
</evidence>
<dbReference type="GO" id="GO:0006935">
    <property type="term" value="P:chemotaxis"/>
    <property type="evidence" value="ECO:0007669"/>
    <property type="project" value="UniProtKB-KW"/>
</dbReference>
<accession>A0A1G7WYN6</accession>
<dbReference type="FunFam" id="1.10.287.950:FF:000001">
    <property type="entry name" value="Methyl-accepting chemotaxis sensory transducer"/>
    <property type="match status" value="1"/>
</dbReference>
<dbReference type="Pfam" id="PF02743">
    <property type="entry name" value="dCache_1"/>
    <property type="match status" value="1"/>
</dbReference>
<dbReference type="Pfam" id="PF00015">
    <property type="entry name" value="MCPsignal"/>
    <property type="match status" value="1"/>
</dbReference>
<feature type="domain" description="Methyl-accepting transducer" evidence="11">
    <location>
        <begin position="354"/>
        <end position="590"/>
    </location>
</feature>
<dbReference type="Gene3D" id="3.30.450.20">
    <property type="entry name" value="PAS domain"/>
    <property type="match status" value="2"/>
</dbReference>
<feature type="transmembrane region" description="Helical" evidence="10">
    <location>
        <begin position="7"/>
        <end position="30"/>
    </location>
</feature>
<evidence type="ECO:0000256" key="5">
    <source>
        <dbReference type="ARBA" id="ARBA00022989"/>
    </source>
</evidence>
<dbReference type="GO" id="GO:0005886">
    <property type="term" value="C:plasma membrane"/>
    <property type="evidence" value="ECO:0007669"/>
    <property type="project" value="UniProtKB-SubCell"/>
</dbReference>
<evidence type="ECO:0000313" key="12">
    <source>
        <dbReference type="EMBL" id="SDG76430.1"/>
    </source>
</evidence>
<evidence type="ECO:0000313" key="14">
    <source>
        <dbReference type="Proteomes" id="UP000198854"/>
    </source>
</evidence>
<keyword evidence="2" id="KW-1003">Cell membrane</keyword>
<evidence type="ECO:0000256" key="8">
    <source>
        <dbReference type="ARBA" id="ARBA00029447"/>
    </source>
</evidence>
<keyword evidence="7 9" id="KW-0807">Transducer</keyword>
<name>A0A1G7WYN6_9VIBR</name>
<dbReference type="AlphaFoldDB" id="A0A1G7WYN6"/>
<keyword evidence="3" id="KW-0145">Chemotaxis</keyword>
<dbReference type="PROSITE" id="PS50111">
    <property type="entry name" value="CHEMOTAXIS_TRANSDUC_2"/>
    <property type="match status" value="1"/>
</dbReference>
<dbReference type="EMBL" id="FNDD01000004">
    <property type="protein sequence ID" value="SDG87708.1"/>
    <property type="molecule type" value="Genomic_DNA"/>
</dbReference>
<protein>
    <submittedName>
        <fullName evidence="12">Methyl-accepting chemotaxis protein</fullName>
    </submittedName>
</protein>
<dbReference type="RefSeq" id="WP_093269334.1">
    <property type="nucleotide sequence ID" value="NZ_FNDD01000002.1"/>
</dbReference>
<dbReference type="GO" id="GO:0007165">
    <property type="term" value="P:signal transduction"/>
    <property type="evidence" value="ECO:0007669"/>
    <property type="project" value="UniProtKB-KW"/>
</dbReference>
<dbReference type="OrthoDB" id="9795078at2"/>
<dbReference type="InterPro" id="IPR004089">
    <property type="entry name" value="MCPsignal_dom"/>
</dbReference>
<keyword evidence="6 10" id="KW-0472">Membrane</keyword>
<evidence type="ECO:0000256" key="2">
    <source>
        <dbReference type="ARBA" id="ARBA00022475"/>
    </source>
</evidence>
<evidence type="ECO:0000256" key="10">
    <source>
        <dbReference type="SAM" id="Phobius"/>
    </source>
</evidence>
<keyword evidence="4 10" id="KW-0812">Transmembrane</keyword>
<dbReference type="PANTHER" id="PTHR32089">
    <property type="entry name" value="METHYL-ACCEPTING CHEMOTAXIS PROTEIN MCPB"/>
    <property type="match status" value="1"/>
</dbReference>
<proteinExistence type="inferred from homology"/>